<feature type="signal peptide" evidence="2">
    <location>
        <begin position="1"/>
        <end position="20"/>
    </location>
</feature>
<dbReference type="Gene3D" id="3.40.190.10">
    <property type="entry name" value="Periplasmic binding protein-like II"/>
    <property type="match status" value="1"/>
</dbReference>
<dbReference type="Gene3D" id="3.40.190.150">
    <property type="entry name" value="Bordetella uptake gene, domain 1"/>
    <property type="match status" value="1"/>
</dbReference>
<dbReference type="Pfam" id="PF03401">
    <property type="entry name" value="TctC"/>
    <property type="match status" value="1"/>
</dbReference>
<dbReference type="OrthoDB" id="8629394at2"/>
<proteinExistence type="inferred from homology"/>
<comment type="similarity">
    <text evidence="1">Belongs to the UPF0065 (bug) family.</text>
</comment>
<keyword evidence="2" id="KW-0732">Signal</keyword>
<dbReference type="EMBL" id="VLJN01000017">
    <property type="protein sequence ID" value="TWG85637.1"/>
    <property type="molecule type" value="Genomic_DNA"/>
</dbReference>
<evidence type="ECO:0000256" key="1">
    <source>
        <dbReference type="ARBA" id="ARBA00006987"/>
    </source>
</evidence>
<name>A0A562BK11_9BURK</name>
<protein>
    <submittedName>
        <fullName evidence="3">Tripartite-type tricarboxylate transporter receptor subunit TctC</fullName>
    </submittedName>
</protein>
<organism evidence="3 4">
    <name type="scientific">Cupriavidus gilardii J11</name>
    <dbReference type="NCBI Taxonomy" id="936133"/>
    <lineage>
        <taxon>Bacteria</taxon>
        <taxon>Pseudomonadati</taxon>
        <taxon>Pseudomonadota</taxon>
        <taxon>Betaproteobacteria</taxon>
        <taxon>Burkholderiales</taxon>
        <taxon>Burkholderiaceae</taxon>
        <taxon>Cupriavidus</taxon>
    </lineage>
</organism>
<dbReference type="PANTHER" id="PTHR42928">
    <property type="entry name" value="TRICARBOXYLATE-BINDING PROTEIN"/>
    <property type="match status" value="1"/>
</dbReference>
<gene>
    <name evidence="3" type="ORF">L602_002400000830</name>
</gene>
<evidence type="ECO:0000256" key="2">
    <source>
        <dbReference type="SAM" id="SignalP"/>
    </source>
</evidence>
<accession>A0A562BK11</accession>
<dbReference type="AlphaFoldDB" id="A0A562BK11"/>
<evidence type="ECO:0000313" key="3">
    <source>
        <dbReference type="EMBL" id="TWG85637.1"/>
    </source>
</evidence>
<comment type="caution">
    <text evidence="3">The sequence shown here is derived from an EMBL/GenBank/DDBJ whole genome shotgun (WGS) entry which is preliminary data.</text>
</comment>
<dbReference type="SUPFAM" id="SSF53850">
    <property type="entry name" value="Periplasmic binding protein-like II"/>
    <property type="match status" value="1"/>
</dbReference>
<dbReference type="InterPro" id="IPR042100">
    <property type="entry name" value="Bug_dom1"/>
</dbReference>
<dbReference type="CDD" id="cd13578">
    <property type="entry name" value="PBP2_Bug27"/>
    <property type="match status" value="1"/>
</dbReference>
<feature type="chain" id="PRO_5021940851" evidence="2">
    <location>
        <begin position="21"/>
        <end position="318"/>
    </location>
</feature>
<evidence type="ECO:0000313" key="4">
    <source>
        <dbReference type="Proteomes" id="UP000318141"/>
    </source>
</evidence>
<keyword evidence="3" id="KW-0675">Receptor</keyword>
<dbReference type="PIRSF" id="PIRSF017082">
    <property type="entry name" value="YflP"/>
    <property type="match status" value="1"/>
</dbReference>
<dbReference type="PANTHER" id="PTHR42928:SF5">
    <property type="entry name" value="BLR1237 PROTEIN"/>
    <property type="match status" value="1"/>
</dbReference>
<sequence>MTIRAAIAAIGLTFSMGAMAADFPERPIRLVVPFPAGSITDIVARALAEPMSRDLGQPFVIDNKPGANGIIGTQQAAQAKPDGYTLVIVGVTTAASNVSLFKKLPYDPVKDLQPLGGIAETPYLLVGAPSAPGKTVGDVFAYARQNPGKLTYGYGSGSAQVFGAKLAHMGKSEITAVPYKGGPQALTDVMGGIVTLTFTDFANGLQQARAGKVKVYGVSTRDRFPLAADLPTLDESGAPGFDLTVWFGLMAPAGLPGDVAKRLSASLDKALANEELVHRFAGQGLTPKKQSATAFGTFVKSEIGKWAAIVKEVGISPQ</sequence>
<dbReference type="InterPro" id="IPR005064">
    <property type="entry name" value="BUG"/>
</dbReference>
<reference evidence="3 4" key="1">
    <citation type="submission" date="2019-07" db="EMBL/GenBank/DDBJ databases">
        <title>Genome sequencing of lignin-degrading bacterial isolates.</title>
        <authorList>
            <person name="Gladden J."/>
        </authorList>
    </citation>
    <scope>NUCLEOTIDE SEQUENCE [LARGE SCALE GENOMIC DNA]</scope>
    <source>
        <strain evidence="3 4">J11</strain>
    </source>
</reference>
<keyword evidence="4" id="KW-1185">Reference proteome</keyword>
<dbReference type="Proteomes" id="UP000318141">
    <property type="component" value="Unassembled WGS sequence"/>
</dbReference>